<feature type="domain" description="C2H2-type" evidence="9">
    <location>
        <begin position="512"/>
        <end position="540"/>
    </location>
</feature>
<evidence type="ECO:0000313" key="12">
    <source>
        <dbReference type="Proteomes" id="UP001168990"/>
    </source>
</evidence>
<feature type="domain" description="C2H2-type" evidence="9">
    <location>
        <begin position="723"/>
        <end position="751"/>
    </location>
</feature>
<evidence type="ECO:0000256" key="1">
    <source>
        <dbReference type="ARBA" id="ARBA00022723"/>
    </source>
</evidence>
<evidence type="ECO:0000256" key="2">
    <source>
        <dbReference type="ARBA" id="ARBA00022737"/>
    </source>
</evidence>
<feature type="domain" description="THAP-type" evidence="10">
    <location>
        <begin position="1"/>
        <end position="82"/>
    </location>
</feature>
<comment type="caution">
    <text evidence="11">The sequence shown here is derived from an EMBL/GenBank/DDBJ whole genome shotgun (WGS) entry which is preliminary data.</text>
</comment>
<dbReference type="SUPFAM" id="SSF57716">
    <property type="entry name" value="Glucocorticoid receptor-like (DNA-binding domain)"/>
    <property type="match status" value="1"/>
</dbReference>
<dbReference type="InterPro" id="IPR006612">
    <property type="entry name" value="THAP_Znf"/>
</dbReference>
<feature type="domain" description="C2H2-type" evidence="9">
    <location>
        <begin position="784"/>
        <end position="812"/>
    </location>
</feature>
<keyword evidence="1" id="KW-0479">Metal-binding</keyword>
<feature type="coiled-coil region" evidence="8">
    <location>
        <begin position="163"/>
        <end position="197"/>
    </location>
</feature>
<dbReference type="PANTHER" id="PTHR24379:SF121">
    <property type="entry name" value="C2H2-TYPE DOMAIN-CONTAINING PROTEIN"/>
    <property type="match status" value="1"/>
</dbReference>
<dbReference type="SMART" id="SM00980">
    <property type="entry name" value="THAP"/>
    <property type="match status" value="1"/>
</dbReference>
<evidence type="ECO:0000256" key="8">
    <source>
        <dbReference type="SAM" id="Coils"/>
    </source>
</evidence>
<keyword evidence="2" id="KW-0677">Repeat</keyword>
<dbReference type="PROSITE" id="PS00028">
    <property type="entry name" value="ZINC_FINGER_C2H2_1"/>
    <property type="match status" value="13"/>
</dbReference>
<evidence type="ECO:0000259" key="10">
    <source>
        <dbReference type="PROSITE" id="PS50950"/>
    </source>
</evidence>
<feature type="domain" description="C2H2-type" evidence="9">
    <location>
        <begin position="650"/>
        <end position="678"/>
    </location>
</feature>
<dbReference type="Gene3D" id="6.20.210.20">
    <property type="entry name" value="THAP domain"/>
    <property type="match status" value="1"/>
</dbReference>
<dbReference type="PROSITE" id="PS50157">
    <property type="entry name" value="ZINC_FINGER_C2H2_2"/>
    <property type="match status" value="10"/>
</dbReference>
<evidence type="ECO:0000256" key="5">
    <source>
        <dbReference type="ARBA" id="ARBA00023125"/>
    </source>
</evidence>
<organism evidence="11 12">
    <name type="scientific">Microctonus aethiopoides</name>
    <dbReference type="NCBI Taxonomy" id="144406"/>
    <lineage>
        <taxon>Eukaryota</taxon>
        <taxon>Metazoa</taxon>
        <taxon>Ecdysozoa</taxon>
        <taxon>Arthropoda</taxon>
        <taxon>Hexapoda</taxon>
        <taxon>Insecta</taxon>
        <taxon>Pterygota</taxon>
        <taxon>Neoptera</taxon>
        <taxon>Endopterygota</taxon>
        <taxon>Hymenoptera</taxon>
        <taxon>Apocrita</taxon>
        <taxon>Ichneumonoidea</taxon>
        <taxon>Braconidae</taxon>
        <taxon>Euphorinae</taxon>
        <taxon>Microctonus</taxon>
    </lineage>
</organism>
<feature type="domain" description="C2H2-type" evidence="9">
    <location>
        <begin position="541"/>
        <end position="569"/>
    </location>
</feature>
<evidence type="ECO:0000256" key="6">
    <source>
        <dbReference type="PROSITE-ProRule" id="PRU00042"/>
    </source>
</evidence>
<evidence type="ECO:0000256" key="7">
    <source>
        <dbReference type="PROSITE-ProRule" id="PRU00309"/>
    </source>
</evidence>
<feature type="domain" description="C2H2-type" evidence="9">
    <location>
        <begin position="813"/>
        <end position="840"/>
    </location>
</feature>
<dbReference type="InterPro" id="IPR013087">
    <property type="entry name" value="Znf_C2H2_type"/>
</dbReference>
<proteinExistence type="predicted"/>
<keyword evidence="4" id="KW-0862">Zinc</keyword>
<feature type="domain" description="C2H2-type" evidence="9">
    <location>
        <begin position="618"/>
        <end position="645"/>
    </location>
</feature>
<dbReference type="Gene3D" id="3.30.160.60">
    <property type="entry name" value="Classic Zinc Finger"/>
    <property type="match status" value="7"/>
</dbReference>
<dbReference type="AlphaFoldDB" id="A0AA39KM64"/>
<protein>
    <submittedName>
        <fullName evidence="11">Uncharacterized protein</fullName>
    </submittedName>
</protein>
<dbReference type="Pfam" id="PF05485">
    <property type="entry name" value="THAP"/>
    <property type="match status" value="1"/>
</dbReference>
<dbReference type="PANTHER" id="PTHR24379">
    <property type="entry name" value="KRAB AND ZINC FINGER DOMAIN-CONTAINING"/>
    <property type="match status" value="1"/>
</dbReference>
<dbReference type="InterPro" id="IPR038441">
    <property type="entry name" value="THAP_Znf_sf"/>
</dbReference>
<reference evidence="11" key="1">
    <citation type="journal article" date="2023" name="bioRxiv">
        <title>Scaffold-level genome assemblies of two parasitoid biocontrol wasps reveal the parthenogenesis mechanism and an associated novel virus.</title>
        <authorList>
            <person name="Inwood S."/>
            <person name="Skelly J."/>
            <person name="Guhlin J."/>
            <person name="Harrop T."/>
            <person name="Goldson S."/>
            <person name="Dearden P."/>
        </authorList>
    </citation>
    <scope>NUCLEOTIDE SEQUENCE</scope>
    <source>
        <strain evidence="11">Irish</strain>
        <tissue evidence="11">Whole body</tissue>
    </source>
</reference>
<evidence type="ECO:0000256" key="3">
    <source>
        <dbReference type="ARBA" id="ARBA00022771"/>
    </source>
</evidence>
<reference evidence="11" key="2">
    <citation type="submission" date="2023-03" db="EMBL/GenBank/DDBJ databases">
        <authorList>
            <person name="Inwood S.N."/>
            <person name="Skelly J.G."/>
            <person name="Guhlin J."/>
            <person name="Harrop T.W.R."/>
            <person name="Goldson S.G."/>
            <person name="Dearden P.K."/>
        </authorList>
    </citation>
    <scope>NUCLEOTIDE SEQUENCE</scope>
    <source>
        <strain evidence="11">Irish</strain>
        <tissue evidence="11">Whole body</tissue>
    </source>
</reference>
<dbReference type="SMART" id="SM00692">
    <property type="entry name" value="DM3"/>
    <property type="match status" value="1"/>
</dbReference>
<evidence type="ECO:0000259" key="9">
    <source>
        <dbReference type="PROSITE" id="PS50157"/>
    </source>
</evidence>
<dbReference type="Proteomes" id="UP001168990">
    <property type="component" value="Unassembled WGS sequence"/>
</dbReference>
<dbReference type="InterPro" id="IPR036236">
    <property type="entry name" value="Znf_C2H2_sf"/>
</dbReference>
<keyword evidence="8" id="KW-0175">Coiled coil</keyword>
<dbReference type="SMART" id="SM00355">
    <property type="entry name" value="ZnF_C2H2"/>
    <property type="match status" value="14"/>
</dbReference>
<feature type="domain" description="C2H2-type" evidence="9">
    <location>
        <begin position="399"/>
        <end position="421"/>
    </location>
</feature>
<accession>A0AA39KM64</accession>
<keyword evidence="5 7" id="KW-0238">DNA-binding</keyword>
<dbReference type="SUPFAM" id="SSF57667">
    <property type="entry name" value="beta-beta-alpha zinc fingers"/>
    <property type="match status" value="6"/>
</dbReference>
<name>A0AA39KM64_9HYME</name>
<dbReference type="PROSITE" id="PS50950">
    <property type="entry name" value="ZF_THAP"/>
    <property type="match status" value="1"/>
</dbReference>
<keyword evidence="12" id="KW-1185">Reference proteome</keyword>
<gene>
    <name evidence="11" type="ORF">PV328_004887</name>
</gene>
<evidence type="ECO:0000313" key="11">
    <source>
        <dbReference type="EMBL" id="KAK0166467.1"/>
    </source>
</evidence>
<feature type="domain" description="C2H2-type" evidence="9">
    <location>
        <begin position="482"/>
        <end position="510"/>
    </location>
</feature>
<feature type="domain" description="C2H2-type" evidence="9">
    <location>
        <begin position="589"/>
        <end position="616"/>
    </location>
</feature>
<sequence length="1083" mass="127693">MTRACSIQNCAKRREAGSNISLHIFPSNSIMRDRWIEAMRCENFQPTQYTRICSKHFTPDCYVSKSPGSKKLLKKDAVPSIFDFPIHVIKGTTPRKLSESRLQPQNIEVQNENEPDKHTVTTNDKIFTEPLVNKKKASYVGNFKKRSYSTKDNRYKFMMNWVLTMKQKQIRKLQQHNRQLLKKVSNLNNSLKNLKRQQMINNNRSSELHGTIPVTRNTSETDEFDDGTLDSINFSSDSEENSFENFVPLKEKSTNCIDEKKDNIEMKNNFQVENENDILEQNKIHDDEHEDTKRYLAQLMIIKQKWEAIKLKKDLLQKELDNSYIGDNIEKLSRILGEKENNLEEFQDYLKQKDIVIAQLKDQDIISLYENRNITSTHNKLPDLIDENPLDSLDDDNFFDCDYCPQIFSTRGTLEVHLKSHDYKIFDFCEDCGSEFANNKAKQTHDITCKKKLLCRYCNIMLYTKERKQQHEQYHCDIIFGQICDICGNRFKSQGTLNQHISTRHTSWKTVLKCPKCPEIFASKQKLTNHVKLVHTSSQTYLCEKCGDDFNSLASLRHHRIGNHKSTNNEHESPVCHKLLPSYNSSYTMQCPYCDKMFEKESTLKRHIILHEDHQRQYLCDTCGVSFNHPYKFRLHMNIHGKSDSALEECSCPICPKKFPNYSMLVLHQDSVHKDDKQYTCHICNKPMLSIKSLKWHMSYTHNETPTGIALDNSKNSVKLKRLSCNHCDKTFKTAKILRAHIKKTHSESNLVKCLECDLRFMSEVRLRHHMMIVHDQLEDTIKYMCDICDTNLKTKIRLIKHHQDQHSDERPLQCRYCEWRCKQISALVYHERIHTNELPYSCIVCEQRFKYFNDKQKHEEKHESLDGAGFEMIVADGNIENSKNQDEEVSASENDLLEQKYQAIDDNLTDQHDEYDSQYNGKQIIEFEEQEINNENQHHIQELDQEYMQDIQQEIDEEVDNKTENEYIDEIGLYDEEENLEHQQWQYERETDTNNDYKQEYKHEYELLPGETFEASEVIMNMEDETVYTEEVTTDNIENAEMTAKQTVPTETVVHMQQQNHNKKIQMIPLMSSLNELIRLQK</sequence>
<keyword evidence="3 6" id="KW-0863">Zinc-finger</keyword>
<dbReference type="GO" id="GO:0008270">
    <property type="term" value="F:zinc ion binding"/>
    <property type="evidence" value="ECO:0007669"/>
    <property type="project" value="UniProtKB-KW"/>
</dbReference>
<dbReference type="Pfam" id="PF00096">
    <property type="entry name" value="zf-C2H2"/>
    <property type="match status" value="7"/>
</dbReference>
<evidence type="ECO:0000256" key="4">
    <source>
        <dbReference type="ARBA" id="ARBA00022833"/>
    </source>
</evidence>
<dbReference type="GO" id="GO:0003677">
    <property type="term" value="F:DNA binding"/>
    <property type="evidence" value="ECO:0007669"/>
    <property type="project" value="UniProtKB-UniRule"/>
</dbReference>
<dbReference type="EMBL" id="JAQQBS010001422">
    <property type="protein sequence ID" value="KAK0166467.1"/>
    <property type="molecule type" value="Genomic_DNA"/>
</dbReference>